<dbReference type="InterPro" id="IPR003959">
    <property type="entry name" value="ATPase_AAA_core"/>
</dbReference>
<feature type="domain" description="ATPase AAA-type core" evidence="2">
    <location>
        <begin position="27"/>
        <end position="327"/>
    </location>
</feature>
<sequence>MKLTKFTIKNFRSITDGGEINLKDQSVLVGKNNEGKTTVLLALKLAMDTLKFHGLSYKSLGSVRFKQRNNYDWYRDFPISLQNKPRAKNTLFILNFELNEDERLDFYKVIRSRINGDLCIQISFDQNNVGEILVPKRGSSSLSEKSEKIAKYIAEKIQFTYIPAVRTEQEALDVINEMVEEELAKLESDEDFKQALAVIENLQKPVLDKVANTIKDSLHKFLPNIKSVQLRISDSARRYRLRKDYVIEVDDGDQTDIKYKGDGVKSLAAIGLLKDRNRIHNGASIIAIEEPESHLHPSAMHSLKVAVEELSIVNQLVISTHNPVFVDRDELSNNILVSNNKVKSVKKIQEIRDCLGVRTSDNLEHARKVIIVEGECDSIIIKKLITERSQKLSKIMKDGDLIIKFLGGVSKLNYELKHYQDMLCSCFVIVDNDEASKSIIPKLLDSTELNNNSYSYLMAKGKKETEIENLFKIEFYSNKVDQEFGIDLKNTKFSKDNSKWSTALKSVLEAQGKVVTDSILTTLKKHITAQVSQYGVYENIYDCNHEYIDNLILQLERKFIK</sequence>
<gene>
    <name evidence="4" type="ORF">CWI32_11250</name>
</gene>
<proteinExistence type="predicted"/>
<reference evidence="4 5" key="1">
    <citation type="submission" date="2017-11" db="EMBL/GenBank/DDBJ databases">
        <title>Revising the taxonomy of the Acinetobacter lwoffii group: the description of Acinetobacter pseudolwoffii sp. nov. and emended description of Acinetobacter lwoffii.</title>
        <authorList>
            <person name="Nemec A."/>
            <person name="Radolfova-Krizova L."/>
        </authorList>
    </citation>
    <scope>NUCLEOTIDE SEQUENCE [LARGE SCALE GENOMIC DNA]</scope>
    <source>
        <strain evidence="4 5">ANC 5044</strain>
    </source>
</reference>
<comment type="caution">
    <text evidence="4">The sequence shown here is derived from an EMBL/GenBank/DDBJ whole genome shotgun (WGS) entry which is preliminary data.</text>
</comment>
<evidence type="ECO:0000259" key="3">
    <source>
        <dbReference type="Pfam" id="PF20469"/>
    </source>
</evidence>
<evidence type="ECO:0000313" key="5">
    <source>
        <dbReference type="Proteomes" id="UP000243446"/>
    </source>
</evidence>
<name>A0A2H9YQN1_9GAMM</name>
<dbReference type="SUPFAM" id="SSF52540">
    <property type="entry name" value="P-loop containing nucleoside triphosphate hydrolases"/>
    <property type="match status" value="1"/>
</dbReference>
<protein>
    <submittedName>
        <fullName evidence="4">Uncharacterized protein</fullName>
    </submittedName>
</protein>
<dbReference type="PANTHER" id="PTHR43581:SF4">
    <property type="entry name" value="ATP_GTP PHOSPHATASE"/>
    <property type="match status" value="1"/>
</dbReference>
<dbReference type="EMBL" id="PHRG01000005">
    <property type="protein sequence ID" value="PJO74963.1"/>
    <property type="molecule type" value="Genomic_DNA"/>
</dbReference>
<evidence type="ECO:0000313" key="4">
    <source>
        <dbReference type="EMBL" id="PJO74963.1"/>
    </source>
</evidence>
<dbReference type="RefSeq" id="WP_100535314.1">
    <property type="nucleotide sequence ID" value="NZ_JBHRWM010000002.1"/>
</dbReference>
<dbReference type="AlphaFoldDB" id="A0A2H9YQN1"/>
<dbReference type="Proteomes" id="UP000243446">
    <property type="component" value="Unassembled WGS sequence"/>
</dbReference>
<dbReference type="InterPro" id="IPR051396">
    <property type="entry name" value="Bact_Antivir_Def_Nuclease"/>
</dbReference>
<organism evidence="4 5">
    <name type="scientific">Acinetobacter pseudolwoffii</name>
    <dbReference type="NCBI Taxonomy" id="2053287"/>
    <lineage>
        <taxon>Bacteria</taxon>
        <taxon>Pseudomonadati</taxon>
        <taxon>Pseudomonadota</taxon>
        <taxon>Gammaproteobacteria</taxon>
        <taxon>Moraxellales</taxon>
        <taxon>Moraxellaceae</taxon>
        <taxon>Acinetobacter</taxon>
    </lineage>
</organism>
<dbReference type="GeneID" id="97176228"/>
<dbReference type="Pfam" id="PF20469">
    <property type="entry name" value="OLD-like_TOPRIM"/>
    <property type="match status" value="1"/>
</dbReference>
<feature type="domain" description="OLD protein-like TOPRIM" evidence="3">
    <location>
        <begin position="366"/>
        <end position="433"/>
    </location>
</feature>
<dbReference type="Gene3D" id="3.40.50.300">
    <property type="entry name" value="P-loop containing nucleotide triphosphate hydrolases"/>
    <property type="match status" value="1"/>
</dbReference>
<dbReference type="InterPro" id="IPR027417">
    <property type="entry name" value="P-loop_NTPase"/>
</dbReference>
<evidence type="ECO:0000259" key="2">
    <source>
        <dbReference type="Pfam" id="PF13304"/>
    </source>
</evidence>
<feature type="coiled-coil region" evidence="1">
    <location>
        <begin position="169"/>
        <end position="196"/>
    </location>
</feature>
<dbReference type="PANTHER" id="PTHR43581">
    <property type="entry name" value="ATP/GTP PHOSPHATASE"/>
    <property type="match status" value="1"/>
</dbReference>
<evidence type="ECO:0000256" key="1">
    <source>
        <dbReference type="SAM" id="Coils"/>
    </source>
</evidence>
<dbReference type="InterPro" id="IPR034139">
    <property type="entry name" value="TOPRIM_OLD"/>
</dbReference>
<accession>A0A2H9YQN1</accession>
<dbReference type="Pfam" id="PF13304">
    <property type="entry name" value="AAA_21"/>
    <property type="match status" value="1"/>
</dbReference>
<keyword evidence="1" id="KW-0175">Coiled coil</keyword>